<gene>
    <name evidence="3" type="ORF">RRG08_030489</name>
</gene>
<dbReference type="AlphaFoldDB" id="A0AAE1AJI9"/>
<dbReference type="PANTHER" id="PTHR46599">
    <property type="entry name" value="PIGGYBAC TRANSPOSABLE ELEMENT-DERIVED PROTEIN 4"/>
    <property type="match status" value="1"/>
</dbReference>
<reference evidence="3" key="1">
    <citation type="journal article" date="2023" name="G3 (Bethesda)">
        <title>A reference genome for the long-term kleptoplast-retaining sea slug Elysia crispata morphotype clarki.</title>
        <authorList>
            <person name="Eastman K.E."/>
            <person name="Pendleton A.L."/>
            <person name="Shaikh M.A."/>
            <person name="Suttiyut T."/>
            <person name="Ogas R."/>
            <person name="Tomko P."/>
            <person name="Gavelis G."/>
            <person name="Widhalm J.R."/>
            <person name="Wisecaver J.H."/>
        </authorList>
    </citation>
    <scope>NUCLEOTIDE SEQUENCE</scope>
    <source>
        <strain evidence="3">ECLA1</strain>
    </source>
</reference>
<organism evidence="3 4">
    <name type="scientific">Elysia crispata</name>
    <name type="common">lettuce slug</name>
    <dbReference type="NCBI Taxonomy" id="231223"/>
    <lineage>
        <taxon>Eukaryota</taxon>
        <taxon>Metazoa</taxon>
        <taxon>Spiralia</taxon>
        <taxon>Lophotrochozoa</taxon>
        <taxon>Mollusca</taxon>
        <taxon>Gastropoda</taxon>
        <taxon>Heterobranchia</taxon>
        <taxon>Euthyneura</taxon>
        <taxon>Panpulmonata</taxon>
        <taxon>Sacoglossa</taxon>
        <taxon>Placobranchoidea</taxon>
        <taxon>Plakobranchidae</taxon>
        <taxon>Elysia</taxon>
    </lineage>
</organism>
<evidence type="ECO:0000256" key="1">
    <source>
        <dbReference type="SAM" id="MobiDB-lite"/>
    </source>
</evidence>
<evidence type="ECO:0000313" key="4">
    <source>
        <dbReference type="Proteomes" id="UP001283361"/>
    </source>
</evidence>
<feature type="compositionally biased region" description="Acidic residues" evidence="1">
    <location>
        <begin position="35"/>
        <end position="52"/>
    </location>
</feature>
<keyword evidence="4" id="KW-1185">Reference proteome</keyword>
<evidence type="ECO:0000259" key="2">
    <source>
        <dbReference type="Pfam" id="PF13843"/>
    </source>
</evidence>
<dbReference type="EMBL" id="JAWDGP010001717">
    <property type="protein sequence ID" value="KAK3788887.1"/>
    <property type="molecule type" value="Genomic_DNA"/>
</dbReference>
<dbReference type="Proteomes" id="UP001283361">
    <property type="component" value="Unassembled WGS sequence"/>
</dbReference>
<feature type="region of interest" description="Disordered" evidence="1">
    <location>
        <begin position="28"/>
        <end position="57"/>
    </location>
</feature>
<proteinExistence type="predicted"/>
<evidence type="ECO:0000313" key="3">
    <source>
        <dbReference type="EMBL" id="KAK3788887.1"/>
    </source>
</evidence>
<comment type="caution">
    <text evidence="3">The sequence shown here is derived from an EMBL/GenBank/DDBJ whole genome shotgun (WGS) entry which is preliminary data.</text>
</comment>
<sequence>MGDRASSSSTATRRFAQLYQVDEAQILLENLPSDLSDEEPDSDPEDATYEEEPTMRNVQLDSLDRIQECPEETNGSNTQATEEFVRKWKKREKDDCSGEFQHPEGPKEQEFEACNRPIDFFLKFWDSNIENNILTQSNLYVNQKQRVVPVFTLPDLRGFVGLNIVMGYHTLPSYKLYWSNQPDLAVPLMPSTMSKTRFEQFLSNLHVNDDADRNRPAHDKLWKLRPLLDSLNNNFIKFYDIKREQSIDESMILFKGRSCLKQYCPMKPIKRGFKMWVRADSDGYMSRFEVYQGKGTGTGREGFGLGESVVLNLCEDILGKGQKVFFDNYFTSLPILAHLRRNETWSCGTIRSNRKGLPAGLTDEKDLNRGDFDFRVSNDDITFFKWMDVKCVHVASNFHSTKSTVVNRTQKDGTRAEIQCPQAIFDYNVFMGGVDKADMLCGLYGVSRKSKKWWHRMFFGLIDRTLVNAFIVHSKLASEKLSLLNFLRSVALSLVALSKPPRMGRPLASPCPSPVPGKKRRKNAWSVSDAVRLEQVGLHYIVYKEDRGRCEVCSSKGIQSRPHSKCHICDVFLCSNGNKNCFLDFHGIAQ</sequence>
<dbReference type="InterPro" id="IPR029526">
    <property type="entry name" value="PGBD"/>
</dbReference>
<dbReference type="PANTHER" id="PTHR46599:SF3">
    <property type="entry name" value="PIGGYBAC TRANSPOSABLE ELEMENT-DERIVED PROTEIN 4"/>
    <property type="match status" value="1"/>
</dbReference>
<accession>A0AAE1AJI9</accession>
<protein>
    <recommendedName>
        <fullName evidence="2">PiggyBac transposable element-derived protein domain-containing protein</fullName>
    </recommendedName>
</protein>
<name>A0AAE1AJI9_9GAST</name>
<feature type="domain" description="PiggyBac transposable element-derived protein" evidence="2">
    <location>
        <begin position="117"/>
        <end position="470"/>
    </location>
</feature>
<dbReference type="Pfam" id="PF13843">
    <property type="entry name" value="DDE_Tnp_1_7"/>
    <property type="match status" value="1"/>
</dbReference>